<evidence type="ECO:0000313" key="1">
    <source>
        <dbReference type="Proteomes" id="UP000887565"/>
    </source>
</evidence>
<dbReference type="AlphaFoldDB" id="A0A915J2H1"/>
<reference evidence="2" key="1">
    <citation type="submission" date="2022-11" db="UniProtKB">
        <authorList>
            <consortium name="WormBaseParasite"/>
        </authorList>
    </citation>
    <scope>IDENTIFICATION</scope>
</reference>
<dbReference type="WBParaSite" id="nRc.2.0.1.t20073-RA">
    <property type="protein sequence ID" value="nRc.2.0.1.t20073-RA"/>
    <property type="gene ID" value="nRc.2.0.1.g20073"/>
</dbReference>
<name>A0A915J2H1_ROMCU</name>
<evidence type="ECO:0000313" key="2">
    <source>
        <dbReference type="WBParaSite" id="nRc.2.0.1.t20073-RA"/>
    </source>
</evidence>
<keyword evidence="1" id="KW-1185">Reference proteome</keyword>
<protein>
    <submittedName>
        <fullName evidence="2">Uncharacterized protein</fullName>
    </submittedName>
</protein>
<organism evidence="1 2">
    <name type="scientific">Romanomermis culicivorax</name>
    <name type="common">Nematode worm</name>
    <dbReference type="NCBI Taxonomy" id="13658"/>
    <lineage>
        <taxon>Eukaryota</taxon>
        <taxon>Metazoa</taxon>
        <taxon>Ecdysozoa</taxon>
        <taxon>Nematoda</taxon>
        <taxon>Enoplea</taxon>
        <taxon>Dorylaimia</taxon>
        <taxon>Mermithida</taxon>
        <taxon>Mermithoidea</taxon>
        <taxon>Mermithidae</taxon>
        <taxon>Romanomermis</taxon>
    </lineage>
</organism>
<accession>A0A915J2H1</accession>
<dbReference type="Proteomes" id="UP000887565">
    <property type="component" value="Unplaced"/>
</dbReference>
<proteinExistence type="predicted"/>
<sequence>MELLLNLKPDVAGEISRRFRIFALSFGSSEIGHFKAADVITVSSLTASHSMSATIATCAVKKCGS</sequence>